<dbReference type="EMBL" id="MIZA01000014">
    <property type="protein sequence ID" value="OIR20125.1"/>
    <property type="molecule type" value="Genomic_DNA"/>
</dbReference>
<evidence type="ECO:0000313" key="2">
    <source>
        <dbReference type="EMBL" id="OIR20125.1"/>
    </source>
</evidence>
<dbReference type="STRING" id="1888995.BD935_05205"/>
<dbReference type="SFLD" id="SFLDG01212">
    <property type="entry name" value="Phytoene_synthase_like"/>
    <property type="match status" value="1"/>
</dbReference>
<evidence type="ECO:0008006" key="4">
    <source>
        <dbReference type="Google" id="ProtNLM"/>
    </source>
</evidence>
<dbReference type="SFLD" id="SFLDS00005">
    <property type="entry name" value="Isoprenoid_Synthase_Type_I"/>
    <property type="match status" value="1"/>
</dbReference>
<dbReference type="GO" id="GO:0004311">
    <property type="term" value="F:geranylgeranyl diphosphate synthase activity"/>
    <property type="evidence" value="ECO:0007669"/>
    <property type="project" value="InterPro"/>
</dbReference>
<dbReference type="Proteomes" id="UP000183080">
    <property type="component" value="Unassembled WGS sequence"/>
</dbReference>
<dbReference type="Gene3D" id="1.10.600.10">
    <property type="entry name" value="Farnesyl Diphosphate Synthase"/>
    <property type="match status" value="1"/>
</dbReference>
<dbReference type="GO" id="GO:0051996">
    <property type="term" value="F:squalene synthase [NAD(P)H] activity"/>
    <property type="evidence" value="ECO:0007669"/>
    <property type="project" value="InterPro"/>
</dbReference>
<reference evidence="2 3" key="1">
    <citation type="submission" date="2016-08" db="EMBL/GenBank/DDBJ databases">
        <title>New Insights into Marine Group III Euryarchaeota, from dark to light.</title>
        <authorList>
            <person name="Haro-Moreno J.M."/>
            <person name="Rodriguez-Valera F."/>
            <person name="Lopez-Garcia P."/>
            <person name="Moreira D."/>
            <person name="Martin-Cuadrado A.B."/>
        </authorList>
    </citation>
    <scope>NUCLEOTIDE SEQUENCE [LARGE SCALE GENOMIC DNA]</scope>
    <source>
        <strain evidence="2">CG-Epi1</strain>
    </source>
</reference>
<comment type="caution">
    <text evidence="2">The sequence shown here is derived from an EMBL/GenBank/DDBJ whole genome shotgun (WGS) entry which is preliminary data.</text>
</comment>
<dbReference type="PROSITE" id="PS01045">
    <property type="entry name" value="SQUALEN_PHYTOEN_SYN_2"/>
    <property type="match status" value="1"/>
</dbReference>
<dbReference type="InterPro" id="IPR019845">
    <property type="entry name" value="Squalene/phytoene_synthase_CS"/>
</dbReference>
<dbReference type="GO" id="GO:0008299">
    <property type="term" value="P:isoprenoid biosynthetic process"/>
    <property type="evidence" value="ECO:0007669"/>
    <property type="project" value="UniProtKB-ARBA"/>
</dbReference>
<dbReference type="SUPFAM" id="SSF48576">
    <property type="entry name" value="Terpenoid synthases"/>
    <property type="match status" value="1"/>
</dbReference>
<evidence type="ECO:0000313" key="3">
    <source>
        <dbReference type="Proteomes" id="UP000183080"/>
    </source>
</evidence>
<evidence type="ECO:0000256" key="1">
    <source>
        <dbReference type="ARBA" id="ARBA00022679"/>
    </source>
</evidence>
<dbReference type="SFLD" id="SFLDG01018">
    <property type="entry name" value="Squalene/Phytoene_Synthase_Lik"/>
    <property type="match status" value="1"/>
</dbReference>
<accession>A0A1J5TUF2</accession>
<dbReference type="PANTHER" id="PTHR31480">
    <property type="entry name" value="BIFUNCTIONAL LYCOPENE CYCLASE/PHYTOENE SYNTHASE"/>
    <property type="match status" value="1"/>
</dbReference>
<keyword evidence="1" id="KW-0808">Transferase</keyword>
<dbReference type="CDD" id="cd00683">
    <property type="entry name" value="Trans_IPPS_HH"/>
    <property type="match status" value="1"/>
</dbReference>
<proteinExistence type="predicted"/>
<protein>
    <recommendedName>
        <fullName evidence="4">Phytoene synthase</fullName>
    </recommendedName>
</protein>
<organism evidence="2 3">
    <name type="scientific">Marine Group III euryarchaeote CG-Epi1</name>
    <dbReference type="NCBI Taxonomy" id="1888995"/>
    <lineage>
        <taxon>Archaea</taxon>
        <taxon>Methanobacteriati</taxon>
        <taxon>Thermoplasmatota</taxon>
        <taxon>Thermoplasmata</taxon>
        <taxon>Candidatus Thermoprofundales</taxon>
    </lineage>
</organism>
<dbReference type="Pfam" id="PF00494">
    <property type="entry name" value="SQS_PSY"/>
    <property type="match status" value="1"/>
</dbReference>
<name>A0A1J5TUF2_9ARCH</name>
<dbReference type="InterPro" id="IPR033904">
    <property type="entry name" value="Trans_IPPS_HH"/>
</dbReference>
<dbReference type="InterPro" id="IPR002060">
    <property type="entry name" value="Squ/phyt_synthse"/>
</dbReference>
<dbReference type="InterPro" id="IPR008949">
    <property type="entry name" value="Isoprenoid_synthase_dom_sf"/>
</dbReference>
<sequence>MAKNVYSSETYGNRTSTTNPDEIFRKGSTTYYYSTKLFPAKIRKEVTQLYNFVRIADDYVDSVPQDTEGFMNFKEDYYRVLSGKSSDNEVITDFVKLSQKRKFDNKWVDAFLFSMEMDTRKSTYKNLDELNTYLYGSAEVIGLMMNKVMNVNQNADDSARYLGKAMQFINFIRDIDEDLDLKRTYFPVEDLDSFGLSGLTRGEARRKPKQFKAFVRSQIQLYFKWQKRAELGFKFIPKNMRIAVKTASDMYLWTAKEIYKNPFIVYDLKIKPSWTKVLLNGLRNTFQAYNPLNRGNISGSSTKETSAL</sequence>
<dbReference type="InterPro" id="IPR044843">
    <property type="entry name" value="Trans_IPPS_bact-type"/>
</dbReference>
<dbReference type="AlphaFoldDB" id="A0A1J5TUF2"/>
<gene>
    <name evidence="2" type="ORF">BD935_05205</name>
</gene>